<dbReference type="SUPFAM" id="SSF51395">
    <property type="entry name" value="FMN-linked oxidoreductases"/>
    <property type="match status" value="1"/>
</dbReference>
<keyword evidence="2" id="KW-0001">2Fe-2S</keyword>
<dbReference type="InterPro" id="IPR002932">
    <property type="entry name" value="Glu_synthdom"/>
</dbReference>
<evidence type="ECO:0000313" key="8">
    <source>
        <dbReference type="EMBL" id="VAW81184.1"/>
    </source>
</evidence>
<dbReference type="CDD" id="cd02808">
    <property type="entry name" value="GltS_FMN"/>
    <property type="match status" value="1"/>
</dbReference>
<dbReference type="InterPro" id="IPR024188">
    <property type="entry name" value="GltB"/>
</dbReference>
<evidence type="ECO:0000259" key="7">
    <source>
        <dbReference type="SMART" id="SM00704"/>
    </source>
</evidence>
<dbReference type="GO" id="GO:0004355">
    <property type="term" value="F:glutamate synthase (NADPH) activity"/>
    <property type="evidence" value="ECO:0007669"/>
    <property type="project" value="UniProtKB-EC"/>
</dbReference>
<feature type="domain" description="Iron-binding zinc finger CDGSH type" evidence="7">
    <location>
        <begin position="47"/>
        <end position="82"/>
    </location>
</feature>
<feature type="domain" description="Iron-binding zinc finger CDGSH type" evidence="7">
    <location>
        <begin position="11"/>
        <end position="46"/>
    </location>
</feature>
<dbReference type="InterPro" id="IPR042216">
    <property type="entry name" value="MitoNEET_CISD"/>
</dbReference>
<accession>A0A3B0ZIS1</accession>
<evidence type="ECO:0000256" key="4">
    <source>
        <dbReference type="ARBA" id="ARBA00023002"/>
    </source>
</evidence>
<dbReference type="Pfam" id="PF09360">
    <property type="entry name" value="zf-CDGSH"/>
    <property type="match status" value="1"/>
</dbReference>
<keyword evidence="3" id="KW-0479">Metal-binding</keyword>
<keyword evidence="5" id="KW-0408">Iron</keyword>
<dbReference type="PIRSF" id="PIRSF006429">
    <property type="entry name" value="GOGAT_lg_2"/>
    <property type="match status" value="1"/>
</dbReference>
<dbReference type="EMBL" id="UOFK01000251">
    <property type="protein sequence ID" value="VAW81184.1"/>
    <property type="molecule type" value="Genomic_DNA"/>
</dbReference>
<evidence type="ECO:0000256" key="2">
    <source>
        <dbReference type="ARBA" id="ARBA00022714"/>
    </source>
</evidence>
<name>A0A3B0ZIS1_9ZZZZ</name>
<dbReference type="InterPro" id="IPR013785">
    <property type="entry name" value="Aldolase_TIM"/>
</dbReference>
<gene>
    <name evidence="8" type="ORF">MNBD_GAMMA13-1286</name>
</gene>
<dbReference type="AlphaFoldDB" id="A0A3B0ZIS1"/>
<dbReference type="SMART" id="SM00704">
    <property type="entry name" value="ZnF_CDGSH"/>
    <property type="match status" value="2"/>
</dbReference>
<evidence type="ECO:0000256" key="3">
    <source>
        <dbReference type="ARBA" id="ARBA00022723"/>
    </source>
</evidence>
<dbReference type="InterPro" id="IPR018967">
    <property type="entry name" value="FeS-contain_CDGSH-typ"/>
</dbReference>
<evidence type="ECO:0000256" key="5">
    <source>
        <dbReference type="ARBA" id="ARBA00023004"/>
    </source>
</evidence>
<dbReference type="PANTHER" id="PTHR43819">
    <property type="entry name" value="ARCHAEAL-TYPE GLUTAMATE SYNTHASE [NADPH]"/>
    <property type="match status" value="1"/>
</dbReference>
<keyword evidence="6" id="KW-0411">Iron-sulfur</keyword>
<sequence>MTKAHIAGIQPMEVALETGETYYWCSCGRSQSQPFCDGSHQGTAFEPLAFKVDVSETAHVCLCKQSKNPPYCDGSHVGLDAPAAQAAGDSLQVRPTPEEPTVKYIHDLAKDGLSTVGHHGPMGAMGVPRSDLPHWDDIQILAAQFASKPKLDDAPVETGLVIGPNADKPLRLDIPLFVSDMSFGALSEEAKIALARGAEQAGTGICSGEGGMLPEEQQANQRYLYELASARFGYHEELLPCVQAFHFKGGQGAKTGTGGHLPAGKVTAKIAQVRGLVEGTPAISPSTFDELVTPEDFLRFSDRVREVSGGIPIGMKLSANHIEQDIAFALQAGVDYLILDGRGGGTGAAPLIFRDNISVPTIPALARARRFLDQQERPDITLIITGGLRTPADFIKALCLGADGIALSNAAMQAIGCVAARICHSNNCPVGIATQKPELRDRLDIQQSASQLKNFLEASTSLMQVMARACGHDHLNQFTLNDITTWKREMADLSGIAYAGINDTGAC</sequence>
<dbReference type="InterPro" id="IPR043578">
    <property type="entry name" value="GltB_archl_type"/>
</dbReference>
<dbReference type="Gene3D" id="3.40.5.90">
    <property type="entry name" value="CDGSH iron-sulfur domain, mitoNEET-type"/>
    <property type="match status" value="2"/>
</dbReference>
<keyword evidence="4 8" id="KW-0560">Oxidoreductase</keyword>
<dbReference type="PIRSF" id="PIRSF500061">
    <property type="entry name" value="GOGAT_lg2_archl"/>
    <property type="match status" value="1"/>
</dbReference>
<dbReference type="Pfam" id="PF01645">
    <property type="entry name" value="Glu_synthase"/>
    <property type="match status" value="1"/>
</dbReference>
<dbReference type="GO" id="GO:0006537">
    <property type="term" value="P:glutamate biosynthetic process"/>
    <property type="evidence" value="ECO:0007669"/>
    <property type="project" value="InterPro"/>
</dbReference>
<evidence type="ECO:0000256" key="6">
    <source>
        <dbReference type="ARBA" id="ARBA00023014"/>
    </source>
</evidence>
<reference evidence="8" key="1">
    <citation type="submission" date="2018-06" db="EMBL/GenBank/DDBJ databases">
        <authorList>
            <person name="Zhirakovskaya E."/>
        </authorList>
    </citation>
    <scope>NUCLEOTIDE SEQUENCE</scope>
</reference>
<comment type="similarity">
    <text evidence="1">Belongs to the glutamate synthase family.</text>
</comment>
<dbReference type="GO" id="GO:0046872">
    <property type="term" value="F:metal ion binding"/>
    <property type="evidence" value="ECO:0007669"/>
    <property type="project" value="UniProtKB-KW"/>
</dbReference>
<evidence type="ECO:0000256" key="1">
    <source>
        <dbReference type="ARBA" id="ARBA00009716"/>
    </source>
</evidence>
<dbReference type="GO" id="GO:0051537">
    <property type="term" value="F:2 iron, 2 sulfur cluster binding"/>
    <property type="evidence" value="ECO:0007669"/>
    <property type="project" value="UniProtKB-KW"/>
</dbReference>
<protein>
    <submittedName>
        <fullName evidence="8">Glutamate synthase [NADPH] large chain</fullName>
        <ecNumber evidence="8">1.4.1.13</ecNumber>
    </submittedName>
</protein>
<organism evidence="8">
    <name type="scientific">hydrothermal vent metagenome</name>
    <dbReference type="NCBI Taxonomy" id="652676"/>
    <lineage>
        <taxon>unclassified sequences</taxon>
        <taxon>metagenomes</taxon>
        <taxon>ecological metagenomes</taxon>
    </lineage>
</organism>
<proteinExistence type="inferred from homology"/>
<dbReference type="GO" id="GO:0005737">
    <property type="term" value="C:cytoplasm"/>
    <property type="evidence" value="ECO:0007669"/>
    <property type="project" value="UniProtKB-ARBA"/>
</dbReference>
<dbReference type="Gene3D" id="3.20.20.70">
    <property type="entry name" value="Aldolase class I"/>
    <property type="match status" value="1"/>
</dbReference>
<dbReference type="EC" id="1.4.1.13" evidence="8"/>
<dbReference type="PANTHER" id="PTHR43819:SF1">
    <property type="entry name" value="ARCHAEAL-TYPE GLUTAMATE SYNTHASE [NADPH]"/>
    <property type="match status" value="1"/>
</dbReference>